<comment type="caution">
    <text evidence="1">The sequence shown here is derived from an EMBL/GenBank/DDBJ whole genome shotgun (WGS) entry which is preliminary data.</text>
</comment>
<feature type="non-terminal residue" evidence="1">
    <location>
        <position position="194"/>
    </location>
</feature>
<organism evidence="1">
    <name type="scientific">marine sediment metagenome</name>
    <dbReference type="NCBI Taxonomy" id="412755"/>
    <lineage>
        <taxon>unclassified sequences</taxon>
        <taxon>metagenomes</taxon>
        <taxon>ecological metagenomes</taxon>
    </lineage>
</organism>
<accession>X1FLH0</accession>
<evidence type="ECO:0000313" key="1">
    <source>
        <dbReference type="EMBL" id="GAH46506.1"/>
    </source>
</evidence>
<proteinExistence type="predicted"/>
<gene>
    <name evidence="1" type="ORF">S03H2_12331</name>
</gene>
<reference evidence="1" key="1">
    <citation type="journal article" date="2014" name="Front. Microbiol.">
        <title>High frequency of phylogenetically diverse reductive dehalogenase-homologous genes in deep subseafloor sedimentary metagenomes.</title>
        <authorList>
            <person name="Kawai M."/>
            <person name="Futagami T."/>
            <person name="Toyoda A."/>
            <person name="Takaki Y."/>
            <person name="Nishi S."/>
            <person name="Hori S."/>
            <person name="Arai W."/>
            <person name="Tsubouchi T."/>
            <person name="Morono Y."/>
            <person name="Uchiyama I."/>
            <person name="Ito T."/>
            <person name="Fujiyama A."/>
            <person name="Inagaki F."/>
            <person name="Takami H."/>
        </authorList>
    </citation>
    <scope>NUCLEOTIDE SEQUENCE</scope>
    <source>
        <strain evidence="1">Expedition CK06-06</strain>
    </source>
</reference>
<sequence>MVRNVSERLKTCCQDVALPATTVENWEVRGSSDSYVLPNVNAPYFMNDRDSTPSNYVCHATQIATYLEIGNSLSFDITGELNSFGSGDLINGILSKDYLSLYINTKIQNYESLERLIIHLQDSSRNNITLDQVITLEELIMYDFDIKIDLTEVDTNLKYIEIEPIFRDDAEFSYDNAVGIARYEFAEWNDDMAF</sequence>
<name>X1FLH0_9ZZZZ</name>
<dbReference type="EMBL" id="BARU01006277">
    <property type="protein sequence ID" value="GAH46506.1"/>
    <property type="molecule type" value="Genomic_DNA"/>
</dbReference>
<protein>
    <submittedName>
        <fullName evidence="1">Uncharacterized protein</fullName>
    </submittedName>
</protein>
<dbReference type="AlphaFoldDB" id="X1FLH0"/>